<protein>
    <submittedName>
        <fullName evidence="1">Uncharacterized protein</fullName>
    </submittedName>
</protein>
<evidence type="ECO:0000313" key="4">
    <source>
        <dbReference type="EMBL" id="CAB5231433.1"/>
    </source>
</evidence>
<gene>
    <name evidence="2" type="ORF">UFOVP1131_93</name>
    <name evidence="3" type="ORF">UFOVP1245_93</name>
    <name evidence="4" type="ORF">UFOVP1582_85</name>
    <name evidence="1" type="ORF">UFOVP966_107</name>
</gene>
<evidence type="ECO:0000313" key="1">
    <source>
        <dbReference type="EMBL" id="CAB4175039.1"/>
    </source>
</evidence>
<proteinExistence type="predicted"/>
<dbReference type="EMBL" id="LR797185">
    <property type="protein sequence ID" value="CAB4192816.1"/>
    <property type="molecule type" value="Genomic_DNA"/>
</dbReference>
<dbReference type="EMBL" id="LR798428">
    <property type="protein sequence ID" value="CAB5231433.1"/>
    <property type="molecule type" value="Genomic_DNA"/>
</dbReference>
<dbReference type="EMBL" id="LR796919">
    <property type="protein sequence ID" value="CAB4175039.1"/>
    <property type="molecule type" value="Genomic_DNA"/>
</dbReference>
<reference evidence="1" key="1">
    <citation type="submission" date="2020-05" db="EMBL/GenBank/DDBJ databases">
        <authorList>
            <person name="Chiriac C."/>
            <person name="Salcher M."/>
            <person name="Ghai R."/>
            <person name="Kavagutti S V."/>
        </authorList>
    </citation>
    <scope>NUCLEOTIDE SEQUENCE</scope>
</reference>
<accession>A0A6J5PT56</accession>
<dbReference type="EMBL" id="LR797071">
    <property type="protein sequence ID" value="CAB4184979.1"/>
    <property type="molecule type" value="Genomic_DNA"/>
</dbReference>
<organism evidence="1">
    <name type="scientific">uncultured Caudovirales phage</name>
    <dbReference type="NCBI Taxonomy" id="2100421"/>
    <lineage>
        <taxon>Viruses</taxon>
        <taxon>Duplodnaviria</taxon>
        <taxon>Heunggongvirae</taxon>
        <taxon>Uroviricota</taxon>
        <taxon>Caudoviricetes</taxon>
        <taxon>Peduoviridae</taxon>
        <taxon>Maltschvirus</taxon>
        <taxon>Maltschvirus maltsch</taxon>
    </lineage>
</organism>
<name>A0A6J5PT56_9CAUD</name>
<evidence type="ECO:0000313" key="3">
    <source>
        <dbReference type="EMBL" id="CAB4192816.1"/>
    </source>
</evidence>
<evidence type="ECO:0000313" key="2">
    <source>
        <dbReference type="EMBL" id="CAB4184979.1"/>
    </source>
</evidence>
<sequence>MSRSCLGQSWCNLQALWYSSAMELSTPPSQKASAIWYLWASAFNVLITLSPRWIDDEEPYAVMFGGQNPEGEFVRLSELEAQWLMDMKYRSVNV</sequence>